<proteinExistence type="predicted"/>
<reference evidence="1 2" key="1">
    <citation type="submission" date="2019-03" db="EMBL/GenBank/DDBJ databases">
        <title>Genomic Encyclopedia of Type Strains, Phase IV (KMG-IV): sequencing the most valuable type-strain genomes for metagenomic binning, comparative biology and taxonomic classification.</title>
        <authorList>
            <person name="Goeker M."/>
        </authorList>
    </citation>
    <scope>NUCLEOTIDE SEQUENCE [LARGE SCALE GENOMIC DNA]</scope>
    <source>
        <strain evidence="1 2">DSM 28559</strain>
    </source>
</reference>
<dbReference type="GO" id="GO:0005524">
    <property type="term" value="F:ATP binding"/>
    <property type="evidence" value="ECO:0007669"/>
    <property type="project" value="InterPro"/>
</dbReference>
<name>A0A4R2LH45_9FIRM</name>
<dbReference type="PANTHER" id="PTHR46638:SF1">
    <property type="entry name" value="CORRINOID ADENOSYLTRANSFERASE"/>
    <property type="match status" value="1"/>
</dbReference>
<dbReference type="SUPFAM" id="SSF52540">
    <property type="entry name" value="P-loop containing nucleoside triphosphate hydrolases"/>
    <property type="match status" value="1"/>
</dbReference>
<dbReference type="EMBL" id="SLXA01000001">
    <property type="protein sequence ID" value="TCO86670.1"/>
    <property type="molecule type" value="Genomic_DNA"/>
</dbReference>
<dbReference type="Proteomes" id="UP000295711">
    <property type="component" value="Unassembled WGS sequence"/>
</dbReference>
<keyword evidence="2" id="KW-1185">Reference proteome</keyword>
<comment type="caution">
    <text evidence="1">The sequence shown here is derived from an EMBL/GenBank/DDBJ whole genome shotgun (WGS) entry which is preliminary data.</text>
</comment>
<dbReference type="GO" id="GO:0009236">
    <property type="term" value="P:cobalamin biosynthetic process"/>
    <property type="evidence" value="ECO:0007669"/>
    <property type="project" value="InterPro"/>
</dbReference>
<accession>A0A4R2LH45</accession>
<dbReference type="InterPro" id="IPR003724">
    <property type="entry name" value="CblAdoTrfase_CobA"/>
</dbReference>
<dbReference type="Pfam" id="PF02572">
    <property type="entry name" value="CobA_CobO_BtuR"/>
    <property type="match status" value="1"/>
</dbReference>
<dbReference type="PIRSF" id="PIRSF015617">
    <property type="entry name" value="Adensltrnsf_CobA"/>
    <property type="match status" value="1"/>
</dbReference>
<evidence type="ECO:0000313" key="2">
    <source>
        <dbReference type="Proteomes" id="UP000295711"/>
    </source>
</evidence>
<dbReference type="GO" id="GO:0008817">
    <property type="term" value="F:corrinoid adenosyltransferase activity"/>
    <property type="evidence" value="ECO:0007669"/>
    <property type="project" value="InterPro"/>
</dbReference>
<keyword evidence="1" id="KW-0808">Transferase</keyword>
<dbReference type="PANTHER" id="PTHR46638">
    <property type="entry name" value="CORRINOID ADENOSYLTRANSFERASE"/>
    <property type="match status" value="1"/>
</dbReference>
<organism evidence="1 2">
    <name type="scientific">Frisingicoccus caecimuris</name>
    <dbReference type="NCBI Taxonomy" id="1796636"/>
    <lineage>
        <taxon>Bacteria</taxon>
        <taxon>Bacillati</taxon>
        <taxon>Bacillota</taxon>
        <taxon>Clostridia</taxon>
        <taxon>Lachnospirales</taxon>
        <taxon>Lachnospiraceae</taxon>
        <taxon>Frisingicoccus</taxon>
    </lineage>
</organism>
<dbReference type="InterPro" id="IPR027417">
    <property type="entry name" value="P-loop_NTPase"/>
</dbReference>
<dbReference type="AlphaFoldDB" id="A0A4R2LH45"/>
<protein>
    <submittedName>
        <fullName evidence="1">Cob(I)alamin adenosyltransferase</fullName>
    </submittedName>
</protein>
<evidence type="ECO:0000313" key="1">
    <source>
        <dbReference type="EMBL" id="TCO86670.1"/>
    </source>
</evidence>
<dbReference type="Gene3D" id="3.40.50.300">
    <property type="entry name" value="P-loop containing nucleotide triphosphate hydrolases"/>
    <property type="match status" value="1"/>
</dbReference>
<gene>
    <name evidence="1" type="ORF">EV212_101463</name>
</gene>
<sequence>MILTYNEVNIVEKGLVKIYFGEGKGKSTSSLGRALVCASEGKEVFMIQFLKGRHTGTLDYFKRLEPEVKVFRFEKMDRYYEELSENEQKEENINILNGVNFAKKVLAIGECDVLVLDEILGLVDLGILDVSDVIHLIQTKREEVELILTGRNLPAELVGEADYISRIDIVKKADDET</sequence>